<dbReference type="EMBL" id="CAKE01000009">
    <property type="protein sequence ID" value="CCI81767.1"/>
    <property type="molecule type" value="Genomic_DNA"/>
</dbReference>
<dbReference type="GeneID" id="82847006"/>
<feature type="region of interest" description="Disordered" evidence="1">
    <location>
        <begin position="95"/>
        <end position="161"/>
    </location>
</feature>
<name>I7L622_9LACO</name>
<evidence type="ECO:0000256" key="1">
    <source>
        <dbReference type="SAM" id="MobiDB-lite"/>
    </source>
</evidence>
<proteinExistence type="predicted"/>
<gene>
    <name evidence="2" type="ORF">BN55_00235</name>
</gene>
<sequence length="161" mass="17560">MPGFLIGIVSGAIVGGLASYAKNPLSGQPLRKDVKETVDNFTDSCHRVKTIYNELEDKNKKDDKKESKAKVFVDAFTAASFKALDHKKFFAAIKDKMDGKDPSKDLEEAEGEKVEPTKVESNVDSASGASQEEHHESSEPKESSSQTDSSSGASEHEEHKE</sequence>
<evidence type="ECO:0000313" key="2">
    <source>
        <dbReference type="EMBL" id="CCI81767.1"/>
    </source>
</evidence>
<dbReference type="PATRIC" id="fig|1423758.3.peg.1037"/>
<feature type="compositionally biased region" description="Low complexity" evidence="1">
    <location>
        <begin position="143"/>
        <end position="153"/>
    </location>
</feature>
<dbReference type="STRING" id="1423758.FC41_GL001026"/>
<feature type="compositionally biased region" description="Basic and acidic residues" evidence="1">
    <location>
        <begin position="131"/>
        <end position="142"/>
    </location>
</feature>
<reference evidence="2 3" key="1">
    <citation type="submission" date="2012-06" db="EMBL/GenBank/DDBJ databases">
        <title>Draft Genome Sequence of Lactobacillus hominis Strain CRBIP 24.179T, isolated from human intestine.</title>
        <authorList>
            <person name="Cousin S."/>
            <person name="Ma L."/>
            <person name="Bizet C."/>
            <person name="Loux V."/>
            <person name="Bouchier C."/>
            <person name="Clermont D."/>
            <person name="Creno S."/>
        </authorList>
    </citation>
    <scope>NUCLEOTIDE SEQUENCE [LARGE SCALE GENOMIC DNA]</scope>
    <source>
        <strain evidence="3">CRBIP 24.179T</strain>
    </source>
</reference>
<accession>I7L622</accession>
<comment type="caution">
    <text evidence="2">The sequence shown here is derived from an EMBL/GenBank/DDBJ whole genome shotgun (WGS) entry which is preliminary data.</text>
</comment>
<dbReference type="AlphaFoldDB" id="I7L622"/>
<dbReference type="RefSeq" id="WP_008470647.1">
    <property type="nucleotide sequence ID" value="NZ_AYZP01000002.1"/>
</dbReference>
<evidence type="ECO:0008006" key="4">
    <source>
        <dbReference type="Google" id="ProtNLM"/>
    </source>
</evidence>
<evidence type="ECO:0000313" key="3">
    <source>
        <dbReference type="Proteomes" id="UP000009320"/>
    </source>
</evidence>
<feature type="compositionally biased region" description="Basic and acidic residues" evidence="1">
    <location>
        <begin position="95"/>
        <end position="118"/>
    </location>
</feature>
<dbReference type="eggNOG" id="ENOG5030A9Z">
    <property type="taxonomic scope" value="Bacteria"/>
</dbReference>
<organism evidence="2 3">
    <name type="scientific">Lactobacillus hominis DSM 23910 = CRBIP 24.179</name>
    <dbReference type="NCBI Taxonomy" id="1423758"/>
    <lineage>
        <taxon>Bacteria</taxon>
        <taxon>Bacillati</taxon>
        <taxon>Bacillota</taxon>
        <taxon>Bacilli</taxon>
        <taxon>Lactobacillales</taxon>
        <taxon>Lactobacillaceae</taxon>
        <taxon>Lactobacillus</taxon>
    </lineage>
</organism>
<protein>
    <recommendedName>
        <fullName evidence="4">Gas vesicle protein</fullName>
    </recommendedName>
</protein>
<keyword evidence="3" id="KW-1185">Reference proteome</keyword>
<dbReference type="Proteomes" id="UP000009320">
    <property type="component" value="Unassembled WGS sequence"/>
</dbReference>